<reference evidence="1 2" key="1">
    <citation type="submission" date="2024-07" db="EMBL/GenBank/DDBJ databases">
        <authorList>
            <person name="Kang M."/>
        </authorList>
    </citation>
    <scope>NUCLEOTIDE SEQUENCE [LARGE SCALE GENOMIC DNA]</scope>
    <source>
        <strain evidence="1 2">DFM31</strain>
    </source>
</reference>
<evidence type="ECO:0000313" key="2">
    <source>
        <dbReference type="Proteomes" id="UP001553161"/>
    </source>
</evidence>
<dbReference type="EMBL" id="JBFBVU010000021">
    <property type="protein sequence ID" value="MEV8468082.1"/>
    <property type="molecule type" value="Genomic_DNA"/>
</dbReference>
<protein>
    <submittedName>
        <fullName evidence="1">Uncharacterized protein</fullName>
    </submittedName>
</protein>
<dbReference type="Proteomes" id="UP001553161">
    <property type="component" value="Unassembled WGS sequence"/>
</dbReference>
<keyword evidence="2" id="KW-1185">Reference proteome</keyword>
<accession>A0ABV3L9B8</accession>
<gene>
    <name evidence="1" type="ORF">AB0T83_14995</name>
</gene>
<proteinExistence type="predicted"/>
<name>A0ABV3L9B8_9RHOB</name>
<dbReference type="RefSeq" id="WP_366194033.1">
    <property type="nucleotide sequence ID" value="NZ_JBFBVU010000021.1"/>
</dbReference>
<sequence>MLIQVPPGDNLTTHFAKLGKTNEIMDKASVDNLRARFGLDQPLHVQ</sequence>
<evidence type="ECO:0000313" key="1">
    <source>
        <dbReference type="EMBL" id="MEV8468082.1"/>
    </source>
</evidence>
<organism evidence="1 2">
    <name type="scientific">Meridianimarinicoccus marinus</name>
    <dbReference type="NCBI Taxonomy" id="3231483"/>
    <lineage>
        <taxon>Bacteria</taxon>
        <taxon>Pseudomonadati</taxon>
        <taxon>Pseudomonadota</taxon>
        <taxon>Alphaproteobacteria</taxon>
        <taxon>Rhodobacterales</taxon>
        <taxon>Paracoccaceae</taxon>
        <taxon>Meridianimarinicoccus</taxon>
    </lineage>
</organism>
<comment type="caution">
    <text evidence="1">The sequence shown here is derived from an EMBL/GenBank/DDBJ whole genome shotgun (WGS) entry which is preliminary data.</text>
</comment>